<evidence type="ECO:0000313" key="2">
    <source>
        <dbReference type="Proteomes" id="UP000029095"/>
    </source>
</evidence>
<dbReference type="EMBL" id="JNFQ01000006">
    <property type="protein sequence ID" value="KFG71580.1"/>
    <property type="molecule type" value="Genomic_DNA"/>
</dbReference>
<reference evidence="1 2" key="1">
    <citation type="submission" date="2014-05" db="EMBL/GenBank/DDBJ databases">
        <title>Complete genome sequence of the Streptomyces mutabilis TRM45540.</title>
        <authorList>
            <person name="Luo X."/>
            <person name="Zhang L."/>
        </authorList>
    </citation>
    <scope>NUCLEOTIDE SEQUENCE [LARGE SCALE GENOMIC DNA]</scope>
    <source>
        <strain evidence="1 2">TRM45540</strain>
    </source>
</reference>
<dbReference type="Proteomes" id="UP000029095">
    <property type="component" value="Unassembled WGS sequence"/>
</dbReference>
<proteinExistence type="predicted"/>
<organism evidence="1 2">
    <name type="scientific">Streptomyces mutabilis</name>
    <dbReference type="NCBI Taxonomy" id="67332"/>
    <lineage>
        <taxon>Bacteria</taxon>
        <taxon>Bacillati</taxon>
        <taxon>Actinomycetota</taxon>
        <taxon>Actinomycetes</taxon>
        <taxon>Kitasatosporales</taxon>
        <taxon>Streptomycetaceae</taxon>
        <taxon>Streptomyces</taxon>
    </lineage>
</organism>
<evidence type="ECO:0008006" key="3">
    <source>
        <dbReference type="Google" id="ProtNLM"/>
    </source>
</evidence>
<comment type="caution">
    <text evidence="1">The sequence shown here is derived from an EMBL/GenBank/DDBJ whole genome shotgun (WGS) entry which is preliminary data.</text>
</comment>
<evidence type="ECO:0000313" key="1">
    <source>
        <dbReference type="EMBL" id="KFG71580.1"/>
    </source>
</evidence>
<dbReference type="STRING" id="1915400.FM21_32815"/>
<protein>
    <recommendedName>
        <fullName evidence="3">HAD family phosphatase</fullName>
    </recommendedName>
</protein>
<dbReference type="InterPro" id="IPR023214">
    <property type="entry name" value="HAD_sf"/>
</dbReference>
<keyword evidence="2" id="KW-1185">Reference proteome</keyword>
<accession>A0A086MRR2</accession>
<dbReference type="SUPFAM" id="SSF56784">
    <property type="entry name" value="HAD-like"/>
    <property type="match status" value="1"/>
</dbReference>
<dbReference type="AlphaFoldDB" id="A0A086MRR2"/>
<dbReference type="HOGENOM" id="CLU_1228940_0_0_11"/>
<name>A0A086MRR2_9ACTN</name>
<gene>
    <name evidence="1" type="ORF">FM21_32815</name>
</gene>
<dbReference type="InterPro" id="IPR036412">
    <property type="entry name" value="HAD-like_sf"/>
</dbReference>
<sequence>MPRHLSHLSLVAVNIDGVLLNDSFSPVMRRLVESRGGTYTPAFERDLLSQPQLVAAQRAADGLGGTAQQILEDYFAQREEYVRENPVHMLDGATELLATLRSLNVRVICYGGLERAHFTRHLGDVADHFDDPGYVCTNDFRPGIREITELFGLRHDQVLFIDDVARVAEAARELGTPFIGHPGEKGHGYQRQMMEKTGVRHIVGTLRAIDEALLRRVDAEAAAGNVWR</sequence>
<dbReference type="Gene3D" id="3.40.50.1000">
    <property type="entry name" value="HAD superfamily/HAD-like"/>
    <property type="match status" value="1"/>
</dbReference>